<protein>
    <submittedName>
        <fullName evidence="2">Uncharacterized membrane protein Ycf36</fullName>
    </submittedName>
</protein>
<feature type="transmembrane region" description="Helical" evidence="1">
    <location>
        <begin position="145"/>
        <end position="167"/>
    </location>
</feature>
<dbReference type="InterPro" id="IPR009631">
    <property type="entry name" value="CGLD27-like"/>
</dbReference>
<evidence type="ECO:0000313" key="2">
    <source>
        <dbReference type="EMBL" id="SAY39086.1"/>
    </source>
</evidence>
<reference evidence="3" key="1">
    <citation type="submission" date="2016-02" db="EMBL/GenBank/DDBJ databases">
        <authorList>
            <person name="liu f."/>
        </authorList>
    </citation>
    <scope>NUCLEOTIDE SEQUENCE [LARGE SCALE GENOMIC DNA]</scope>
</reference>
<keyword evidence="1" id="KW-1133">Transmembrane helix</keyword>
<dbReference type="Proteomes" id="UP000182631">
    <property type="component" value="Unassembled WGS sequence"/>
</dbReference>
<sequence>MFCVVVALMDSTCPVPMEQRPLQQYEELRRSWFFRWADPDVFTCLKPFALCWLLLIPLTTVIASGSVPLQQDPPRLLAAGLVGALVLPLLLLVRQWLGWTFILRRLLAESIEYEESGWYDGQIWEKPLVWRQKDWLVAQHQVRPLLLGLQQLMTMATVALVLGAALCRLV</sequence>
<accession>A0A164YXU7</accession>
<organism evidence="2 3">
    <name type="scientific">Candidatus Synechococcus spongiarum</name>
    <dbReference type="NCBI Taxonomy" id="431041"/>
    <lineage>
        <taxon>Bacteria</taxon>
        <taxon>Bacillati</taxon>
        <taxon>Cyanobacteriota</taxon>
        <taxon>Cyanophyceae</taxon>
        <taxon>Synechococcales</taxon>
        <taxon>Synechococcaceae</taxon>
        <taxon>Synechococcus</taxon>
    </lineage>
</organism>
<feature type="transmembrane region" description="Helical" evidence="1">
    <location>
        <begin position="47"/>
        <end position="69"/>
    </location>
</feature>
<dbReference type="PANTHER" id="PTHR34214">
    <property type="match status" value="1"/>
</dbReference>
<proteinExistence type="predicted"/>
<dbReference type="EMBL" id="FITM01000123">
    <property type="protein sequence ID" value="SAY39086.1"/>
    <property type="molecule type" value="Genomic_DNA"/>
</dbReference>
<keyword evidence="1" id="KW-0812">Transmembrane</keyword>
<evidence type="ECO:0000313" key="3">
    <source>
        <dbReference type="Proteomes" id="UP000182631"/>
    </source>
</evidence>
<keyword evidence="1" id="KW-0472">Membrane</keyword>
<dbReference type="AlphaFoldDB" id="A0A164YXU7"/>
<dbReference type="Pfam" id="PF06799">
    <property type="entry name" value="CGLD27-like"/>
    <property type="match status" value="1"/>
</dbReference>
<evidence type="ECO:0000256" key="1">
    <source>
        <dbReference type="SAM" id="Phobius"/>
    </source>
</evidence>
<gene>
    <name evidence="2" type="ORF">FLM9_1132</name>
</gene>
<dbReference type="PANTHER" id="PTHR34214:SF3">
    <property type="entry name" value="PROTEIN CONSERVED IN THE GREEN LINEAGE AND DIATOMS 27, CHLOROPLASTIC"/>
    <property type="match status" value="1"/>
</dbReference>
<keyword evidence="3" id="KW-1185">Reference proteome</keyword>
<feature type="transmembrane region" description="Helical" evidence="1">
    <location>
        <begin position="76"/>
        <end position="97"/>
    </location>
</feature>
<name>A0A164YXU7_9SYNE</name>